<dbReference type="InterPro" id="IPR050595">
    <property type="entry name" value="Bact_response_regulator"/>
</dbReference>
<sequence length="168" mass="19185">MTENYNYSTRSVNHIENRRKIFNILIVDDDENIANNLKLLLNSRGHNVMVVNDGIRCISRCKDDETHFDIVFLDYHMDDIDGAQVADIVRDDKKKTIIFAYTGDSSEKALTDFKNVGMSGAVIKPITVNCIDMLMSKLENSTILDKNSISMLSRKSYRSILIFDEIVL</sequence>
<feature type="domain" description="Response regulatory" evidence="2">
    <location>
        <begin position="23"/>
        <end position="139"/>
    </location>
</feature>
<dbReference type="SMART" id="SM00448">
    <property type="entry name" value="REC"/>
    <property type="match status" value="1"/>
</dbReference>
<accession>A0A3G4ZQC9</accession>
<evidence type="ECO:0000259" key="2">
    <source>
        <dbReference type="PROSITE" id="PS50110"/>
    </source>
</evidence>
<keyword evidence="3" id="KW-0808">Transferase</keyword>
<keyword evidence="1" id="KW-0597">Phosphoprotein</keyword>
<protein>
    <submittedName>
        <fullName evidence="3">PAS domain-containing sensor histidine kinase</fullName>
    </submittedName>
</protein>
<keyword evidence="3" id="KW-0418">Kinase</keyword>
<evidence type="ECO:0000313" key="3">
    <source>
        <dbReference type="EMBL" id="AYV75649.1"/>
    </source>
</evidence>
<dbReference type="GO" id="GO:0000160">
    <property type="term" value="P:phosphorelay signal transduction system"/>
    <property type="evidence" value="ECO:0007669"/>
    <property type="project" value="InterPro"/>
</dbReference>
<proteinExistence type="predicted"/>
<dbReference type="Gene3D" id="3.40.50.2300">
    <property type="match status" value="1"/>
</dbReference>
<dbReference type="EMBL" id="MK071980">
    <property type="protein sequence ID" value="AYV75649.1"/>
    <property type="molecule type" value="Genomic_DNA"/>
</dbReference>
<dbReference type="SUPFAM" id="SSF52172">
    <property type="entry name" value="CheY-like"/>
    <property type="match status" value="1"/>
</dbReference>
<dbReference type="InterPro" id="IPR001789">
    <property type="entry name" value="Sig_transdc_resp-reg_receiver"/>
</dbReference>
<dbReference type="PANTHER" id="PTHR44591">
    <property type="entry name" value="STRESS RESPONSE REGULATOR PROTEIN 1"/>
    <property type="match status" value="1"/>
</dbReference>
<reference evidence="3" key="1">
    <citation type="submission" date="2018-10" db="EMBL/GenBank/DDBJ databases">
        <title>Hidden diversity of soil giant viruses.</title>
        <authorList>
            <person name="Schulz F."/>
            <person name="Alteio L."/>
            <person name="Goudeau D."/>
            <person name="Ryan E.M."/>
            <person name="Malmstrom R.R."/>
            <person name="Blanchard J."/>
            <person name="Woyke T."/>
        </authorList>
    </citation>
    <scope>NUCLEOTIDE SEQUENCE</scope>
    <source>
        <strain evidence="3">TEV1</strain>
    </source>
</reference>
<gene>
    <name evidence="3" type="ORF">Terrestrivirus2_157</name>
</gene>
<dbReference type="PANTHER" id="PTHR44591:SF3">
    <property type="entry name" value="RESPONSE REGULATORY DOMAIN-CONTAINING PROTEIN"/>
    <property type="match status" value="1"/>
</dbReference>
<dbReference type="PROSITE" id="PS50110">
    <property type="entry name" value="RESPONSE_REGULATORY"/>
    <property type="match status" value="1"/>
</dbReference>
<organism evidence="3">
    <name type="scientific">Terrestrivirus sp</name>
    <dbReference type="NCBI Taxonomy" id="2487775"/>
    <lineage>
        <taxon>Viruses</taxon>
        <taxon>Varidnaviria</taxon>
        <taxon>Bamfordvirae</taxon>
        <taxon>Nucleocytoviricota</taxon>
        <taxon>Megaviricetes</taxon>
        <taxon>Imitervirales</taxon>
        <taxon>Mimiviridae</taxon>
        <taxon>Klosneuvirinae</taxon>
    </lineage>
</organism>
<evidence type="ECO:0000256" key="1">
    <source>
        <dbReference type="ARBA" id="ARBA00022553"/>
    </source>
</evidence>
<dbReference type="InterPro" id="IPR011006">
    <property type="entry name" value="CheY-like_superfamily"/>
</dbReference>
<name>A0A3G4ZQC9_9VIRU</name>
<dbReference type="Pfam" id="PF00072">
    <property type="entry name" value="Response_reg"/>
    <property type="match status" value="1"/>
</dbReference>
<dbReference type="GO" id="GO:0016301">
    <property type="term" value="F:kinase activity"/>
    <property type="evidence" value="ECO:0007669"/>
    <property type="project" value="UniProtKB-KW"/>
</dbReference>
<dbReference type="CDD" id="cd17546">
    <property type="entry name" value="REC_hyHK_CKI1_RcsC-like"/>
    <property type="match status" value="1"/>
</dbReference>